<keyword evidence="2" id="KW-1185">Reference proteome</keyword>
<accession>A0A2T0S8R2</accession>
<evidence type="ECO:0000313" key="2">
    <source>
        <dbReference type="Proteomes" id="UP000238375"/>
    </source>
</evidence>
<dbReference type="Proteomes" id="UP000238375">
    <property type="component" value="Unassembled WGS sequence"/>
</dbReference>
<sequence>MANIQEFKNSPTNPTSLLFDNYLSSVPGLMPVVNPDFLFVIGATGDVTLANGVLSVRDGADATPGTRYGRFSWDRIRQGTFKASNSTVATAKVVDIDITDIDFLNTNPTGLTGVYLDYHDGRLLEPYKAMYVINSAPSAGETSAQRAAKIVRMVNADPNSRVTAQAIASGTGAGAPLSRIRFTSKYKGEDIKITGGQGTGTVTVVTASAPEFGTSQYLSDNRIPVSDKAFYAGRTYKVVYFTYDSHIAAANFGDFKGGSVGNNAQVIQHTLVALYFEVGAADAKLATFDTAQQGKQVPTSDYLAKGAALNFV</sequence>
<dbReference type="RefSeq" id="WP_106140103.1">
    <property type="nucleotide sequence ID" value="NZ_PVTE01000025.1"/>
</dbReference>
<dbReference type="AlphaFoldDB" id="A0A2T0S8R2"/>
<proteinExistence type="predicted"/>
<protein>
    <submittedName>
        <fullName evidence="1">Uncharacterized protein</fullName>
    </submittedName>
</protein>
<evidence type="ECO:0000313" key="1">
    <source>
        <dbReference type="EMBL" id="PRY29824.1"/>
    </source>
</evidence>
<organism evidence="1 2">
    <name type="scientific">Spirosoma oryzae</name>
    <dbReference type="NCBI Taxonomy" id="1469603"/>
    <lineage>
        <taxon>Bacteria</taxon>
        <taxon>Pseudomonadati</taxon>
        <taxon>Bacteroidota</taxon>
        <taxon>Cytophagia</taxon>
        <taxon>Cytophagales</taxon>
        <taxon>Cytophagaceae</taxon>
        <taxon>Spirosoma</taxon>
    </lineage>
</organism>
<reference evidence="1 2" key="1">
    <citation type="submission" date="2018-03" db="EMBL/GenBank/DDBJ databases">
        <title>Genomic Encyclopedia of Archaeal and Bacterial Type Strains, Phase II (KMG-II): from individual species to whole genera.</title>
        <authorList>
            <person name="Goeker M."/>
        </authorList>
    </citation>
    <scope>NUCLEOTIDE SEQUENCE [LARGE SCALE GENOMIC DNA]</scope>
    <source>
        <strain evidence="1 2">DSM 28354</strain>
    </source>
</reference>
<name>A0A2T0S8R2_9BACT</name>
<comment type="caution">
    <text evidence="1">The sequence shown here is derived from an EMBL/GenBank/DDBJ whole genome shotgun (WGS) entry which is preliminary data.</text>
</comment>
<dbReference type="EMBL" id="PVTE01000025">
    <property type="protein sequence ID" value="PRY29824.1"/>
    <property type="molecule type" value="Genomic_DNA"/>
</dbReference>
<gene>
    <name evidence="1" type="ORF">CLV58_12586</name>
</gene>